<name>W2PV18_PHYN3</name>
<reference evidence="1 2" key="2">
    <citation type="submission" date="2013-11" db="EMBL/GenBank/DDBJ databases">
        <title>The Genome Sequence of Phytophthora parasitica INRA-310.</title>
        <authorList>
            <consortium name="The Broad Institute Genomics Platform"/>
            <person name="Russ C."/>
            <person name="Tyler B."/>
            <person name="Panabieres F."/>
            <person name="Shan W."/>
            <person name="Tripathy S."/>
            <person name="Grunwald N."/>
            <person name="Machado M."/>
            <person name="Johnson C.S."/>
            <person name="Arredondo F."/>
            <person name="Hong C."/>
            <person name="Coffey M."/>
            <person name="Young S.K."/>
            <person name="Zeng Q."/>
            <person name="Gargeya S."/>
            <person name="Fitzgerald M."/>
            <person name="Abouelleil A."/>
            <person name="Alvarado L."/>
            <person name="Chapman S.B."/>
            <person name="Gainer-Dewar J."/>
            <person name="Goldberg J."/>
            <person name="Griggs A."/>
            <person name="Gujja S."/>
            <person name="Hansen M."/>
            <person name="Howarth C."/>
            <person name="Imamovic A."/>
            <person name="Ireland A."/>
            <person name="Larimer J."/>
            <person name="McCowan C."/>
            <person name="Murphy C."/>
            <person name="Pearson M."/>
            <person name="Poon T.W."/>
            <person name="Priest M."/>
            <person name="Roberts A."/>
            <person name="Saif S."/>
            <person name="Shea T."/>
            <person name="Sykes S."/>
            <person name="Wortman J."/>
            <person name="Nusbaum C."/>
            <person name="Birren B."/>
        </authorList>
    </citation>
    <scope>NUCLEOTIDE SEQUENCE [LARGE SCALE GENOMIC DNA]</scope>
    <source>
        <strain evidence="1 2">INRA-310</strain>
    </source>
</reference>
<dbReference type="EMBL" id="KI669608">
    <property type="protein sequence ID" value="ETN03870.1"/>
    <property type="molecule type" value="Genomic_DNA"/>
</dbReference>
<gene>
    <name evidence="1" type="ORF">PPTG_23710</name>
</gene>
<proteinExistence type="predicted"/>
<accession>W2PV18</accession>
<evidence type="ECO:0000313" key="2">
    <source>
        <dbReference type="Proteomes" id="UP000018817"/>
    </source>
</evidence>
<dbReference type="GeneID" id="20192309"/>
<reference evidence="2" key="1">
    <citation type="submission" date="2011-12" db="EMBL/GenBank/DDBJ databases">
        <authorList>
            <consortium name="The Broad Institute Genome Sequencing Platform"/>
            <person name="Russ C."/>
            <person name="Tyler B."/>
            <person name="Panabieres F."/>
            <person name="Shan W."/>
            <person name="Tripathy S."/>
            <person name="Grunwald N."/>
            <person name="Machado M."/>
            <person name="Young S.K."/>
            <person name="Zeng Q."/>
            <person name="Gargeya S."/>
            <person name="Fitzgerald M."/>
            <person name="Haas B."/>
            <person name="Abouelleil A."/>
            <person name="Alvarado L."/>
            <person name="Arachchi H.M."/>
            <person name="Berlin A."/>
            <person name="Chapman S.B."/>
            <person name="Gearin G."/>
            <person name="Goldberg J."/>
            <person name="Griggs A."/>
            <person name="Gujja S."/>
            <person name="Hansen M."/>
            <person name="Heiman D."/>
            <person name="Howarth C."/>
            <person name="Larimer J."/>
            <person name="Lui A."/>
            <person name="MacDonald P.J.P."/>
            <person name="McCowen C."/>
            <person name="Montmayeur A."/>
            <person name="Murphy C."/>
            <person name="Neiman D."/>
            <person name="Pearson M."/>
            <person name="Priest M."/>
            <person name="Roberts A."/>
            <person name="Saif S."/>
            <person name="Shea T."/>
            <person name="Sisk P."/>
            <person name="Stolte C."/>
            <person name="Sykes S."/>
            <person name="Wortman J."/>
            <person name="Nusbaum C."/>
            <person name="Birren B."/>
        </authorList>
    </citation>
    <scope>NUCLEOTIDE SEQUENCE [LARGE SCALE GENOMIC DNA]</scope>
    <source>
        <strain evidence="2">INRA-310</strain>
    </source>
</reference>
<organism evidence="1 2">
    <name type="scientific">Phytophthora nicotianae (strain INRA-310)</name>
    <name type="common">Phytophthora parasitica</name>
    <dbReference type="NCBI Taxonomy" id="761204"/>
    <lineage>
        <taxon>Eukaryota</taxon>
        <taxon>Sar</taxon>
        <taxon>Stramenopiles</taxon>
        <taxon>Oomycota</taxon>
        <taxon>Peronosporomycetes</taxon>
        <taxon>Peronosporales</taxon>
        <taxon>Peronosporaceae</taxon>
        <taxon>Phytophthora</taxon>
    </lineage>
</organism>
<dbReference type="AlphaFoldDB" id="W2PV18"/>
<dbReference type="VEuPathDB" id="FungiDB:PPTG_23710"/>
<sequence length="69" mass="7784">MVLKLACAECWCPARSKCARHPQVVYNNVFNKATYQVKRSSSVGCIVVSIYPTQSKRAFANDVIPRYCI</sequence>
<dbReference type="RefSeq" id="XP_008910807.1">
    <property type="nucleotide sequence ID" value="XM_008912559.1"/>
</dbReference>
<protein>
    <submittedName>
        <fullName evidence="1">Uncharacterized protein</fullName>
    </submittedName>
</protein>
<dbReference type="Proteomes" id="UP000018817">
    <property type="component" value="Unassembled WGS sequence"/>
</dbReference>
<evidence type="ECO:0000313" key="1">
    <source>
        <dbReference type="EMBL" id="ETN03870.1"/>
    </source>
</evidence>